<gene>
    <name evidence="2" type="ORF">SAMN04489747_2543</name>
</gene>
<sequence>MTAPHPGTRPHEWVRPGPDGSPLWGHRDGMRVGLPPLLGPRGLLRVYTPYLGHDPDRMVNYVAIEPRPRRSVRRGYSELERSRLDDEPGLRLWTGEPGPGHDPGVVEVVAGVECLTVLVHCERFAGGAEVDVRVRFRADRPHEVELAAVTRPGSVPLRHCVLSATMGNFARLRTLRLLDGPVRAGELWPRHRSSRFTRRARFGLHRLPRDVEGAAVVTVLGDEPAPEQAAYAADVAPHWHWYGRRAEQSWVVPDPSRHLVAAVNGRVVYWASRSPIPGGIAFENVEVIEPYRPLRPLRFRVEPCDPAPHGDRLS</sequence>
<evidence type="ECO:0000313" key="3">
    <source>
        <dbReference type="Proteomes" id="UP000198546"/>
    </source>
</evidence>
<name>A0A1G7AB97_9ACTN</name>
<dbReference type="RefSeq" id="WP_197679030.1">
    <property type="nucleotide sequence ID" value="NZ_LT629688.1"/>
</dbReference>
<dbReference type="Proteomes" id="UP000198546">
    <property type="component" value="Chromosome i"/>
</dbReference>
<organism evidence="2 3">
    <name type="scientific">Auraticoccus monumenti</name>
    <dbReference type="NCBI Taxonomy" id="675864"/>
    <lineage>
        <taxon>Bacteria</taxon>
        <taxon>Bacillati</taxon>
        <taxon>Actinomycetota</taxon>
        <taxon>Actinomycetes</taxon>
        <taxon>Propionibacteriales</taxon>
        <taxon>Propionibacteriaceae</taxon>
        <taxon>Auraticoccus</taxon>
    </lineage>
</organism>
<evidence type="ECO:0000256" key="1">
    <source>
        <dbReference type="SAM" id="MobiDB-lite"/>
    </source>
</evidence>
<dbReference type="EMBL" id="LT629688">
    <property type="protein sequence ID" value="SDE11146.1"/>
    <property type="molecule type" value="Genomic_DNA"/>
</dbReference>
<feature type="region of interest" description="Disordered" evidence="1">
    <location>
        <begin position="1"/>
        <end position="26"/>
    </location>
</feature>
<keyword evidence="3" id="KW-1185">Reference proteome</keyword>
<dbReference type="AlphaFoldDB" id="A0A1G7AB97"/>
<accession>A0A1G7AB97</accession>
<proteinExistence type="predicted"/>
<reference evidence="2 3" key="1">
    <citation type="submission" date="2016-10" db="EMBL/GenBank/DDBJ databases">
        <authorList>
            <person name="de Groot N.N."/>
        </authorList>
    </citation>
    <scope>NUCLEOTIDE SEQUENCE [LARGE SCALE GENOMIC DNA]</scope>
    <source>
        <strain evidence="2 3">MON 2.2</strain>
    </source>
</reference>
<protein>
    <recommendedName>
        <fullName evidence="4">Methane oxygenase PmoA</fullName>
    </recommendedName>
</protein>
<evidence type="ECO:0008006" key="4">
    <source>
        <dbReference type="Google" id="ProtNLM"/>
    </source>
</evidence>
<evidence type="ECO:0000313" key="2">
    <source>
        <dbReference type="EMBL" id="SDE11146.1"/>
    </source>
</evidence>
<dbReference type="STRING" id="675864.SAMN04489747_2543"/>